<proteinExistence type="predicted"/>
<reference evidence="1 2" key="1">
    <citation type="submission" date="2018-04" db="EMBL/GenBank/DDBJ databases">
        <title>Genomic Encyclopedia of Archaeal and Bacterial Type Strains, Phase II (KMG-II): from individual species to whole genera.</title>
        <authorList>
            <person name="Goeker M."/>
        </authorList>
    </citation>
    <scope>NUCLEOTIDE SEQUENCE [LARGE SCALE GENOMIC DNA]</scope>
    <source>
        <strain evidence="1 2">DSM 23082</strain>
    </source>
</reference>
<dbReference type="EMBL" id="QBKQ01000003">
    <property type="protein sequence ID" value="PTX42565.1"/>
    <property type="molecule type" value="Genomic_DNA"/>
</dbReference>
<dbReference type="AlphaFoldDB" id="A0A2T6AFG3"/>
<keyword evidence="2" id="KW-1185">Reference proteome</keyword>
<evidence type="ECO:0000313" key="1">
    <source>
        <dbReference type="EMBL" id="PTX42565.1"/>
    </source>
</evidence>
<protein>
    <submittedName>
        <fullName evidence="1">Uncharacterized protein</fullName>
    </submittedName>
</protein>
<sequence>MKLRLTILFLLLGFGLQAQEFWNKKDFEISNRSIDNTWREFSFTWQQQSSFNLPDGSFLHLKDQFQSEEIDMLAVIDKTNRNKVQRKIDLGSPLPQRKEREKKLFEISGDFQVRDPNDNFMNPYYSNPFMNNYNQRGFNTRIYSPYRYGY</sequence>
<dbReference type="RefSeq" id="WP_108172847.1">
    <property type="nucleotide sequence ID" value="NZ_QBKQ01000003.1"/>
</dbReference>
<dbReference type="OrthoDB" id="1442673at2"/>
<accession>A0A2T6AFG3</accession>
<evidence type="ECO:0000313" key="2">
    <source>
        <dbReference type="Proteomes" id="UP000244174"/>
    </source>
</evidence>
<gene>
    <name evidence="1" type="ORF">C8P64_2995</name>
</gene>
<comment type="caution">
    <text evidence="1">The sequence shown here is derived from an EMBL/GenBank/DDBJ whole genome shotgun (WGS) entry which is preliminary data.</text>
</comment>
<name>A0A2T6AFG3_9FLAO</name>
<organism evidence="1 2">
    <name type="scientific">Christiangramia gaetbulicola</name>
    <dbReference type="NCBI Taxonomy" id="703340"/>
    <lineage>
        <taxon>Bacteria</taxon>
        <taxon>Pseudomonadati</taxon>
        <taxon>Bacteroidota</taxon>
        <taxon>Flavobacteriia</taxon>
        <taxon>Flavobacteriales</taxon>
        <taxon>Flavobacteriaceae</taxon>
        <taxon>Christiangramia</taxon>
    </lineage>
</organism>
<dbReference type="Proteomes" id="UP000244174">
    <property type="component" value="Unassembled WGS sequence"/>
</dbReference>